<dbReference type="Proteomes" id="UP001056120">
    <property type="component" value="Linkage Group LG18"/>
</dbReference>
<name>A0ACB9EC70_9ASTR</name>
<comment type="caution">
    <text evidence="1">The sequence shown here is derived from an EMBL/GenBank/DDBJ whole genome shotgun (WGS) entry which is preliminary data.</text>
</comment>
<sequence>MEEIFKTLPQHTCSLLKCELSCYKYQDFWTVQKWLEGGILAQQISLKAEPTDVLLCGSPGTGTTWLKALAFAIVTREKLDQSTLSTSIHDGVPFLENNHSFSLVATHLPYASLPTPVTASNHKIVYIYRNIKDVIISHYRFMRESLKLPEEAVPFEEFCKGVSFNGPYWDHMMGYWKASLERPGQIMFLKYEDLIRDPANNVMRLAEFIGYPFSIEEAKAGVVDNIVKMCSRENLSSLEVNISGKSRPEEPNGLKKRLFHFWTIGRTTSRL</sequence>
<organism evidence="1 2">
    <name type="scientific">Smallanthus sonchifolius</name>
    <dbReference type="NCBI Taxonomy" id="185202"/>
    <lineage>
        <taxon>Eukaryota</taxon>
        <taxon>Viridiplantae</taxon>
        <taxon>Streptophyta</taxon>
        <taxon>Embryophyta</taxon>
        <taxon>Tracheophyta</taxon>
        <taxon>Spermatophyta</taxon>
        <taxon>Magnoliopsida</taxon>
        <taxon>eudicotyledons</taxon>
        <taxon>Gunneridae</taxon>
        <taxon>Pentapetalae</taxon>
        <taxon>asterids</taxon>
        <taxon>campanulids</taxon>
        <taxon>Asterales</taxon>
        <taxon>Asteraceae</taxon>
        <taxon>Asteroideae</taxon>
        <taxon>Heliantheae alliance</taxon>
        <taxon>Millerieae</taxon>
        <taxon>Smallanthus</taxon>
    </lineage>
</organism>
<accession>A0ACB9EC70</accession>
<protein>
    <submittedName>
        <fullName evidence="1">Uncharacterized protein</fullName>
    </submittedName>
</protein>
<dbReference type="EMBL" id="CM042035">
    <property type="protein sequence ID" value="KAI3756450.1"/>
    <property type="molecule type" value="Genomic_DNA"/>
</dbReference>
<evidence type="ECO:0000313" key="2">
    <source>
        <dbReference type="Proteomes" id="UP001056120"/>
    </source>
</evidence>
<reference evidence="1 2" key="2">
    <citation type="journal article" date="2022" name="Mol. Ecol. Resour.">
        <title>The genomes of chicory, endive, great burdock and yacon provide insights into Asteraceae paleo-polyploidization history and plant inulin production.</title>
        <authorList>
            <person name="Fan W."/>
            <person name="Wang S."/>
            <person name="Wang H."/>
            <person name="Wang A."/>
            <person name="Jiang F."/>
            <person name="Liu H."/>
            <person name="Zhao H."/>
            <person name="Xu D."/>
            <person name="Zhang Y."/>
        </authorList>
    </citation>
    <scope>NUCLEOTIDE SEQUENCE [LARGE SCALE GENOMIC DNA]</scope>
    <source>
        <strain evidence="2">cv. Yunnan</strain>
        <tissue evidence="1">Leaves</tissue>
    </source>
</reference>
<reference evidence="2" key="1">
    <citation type="journal article" date="2022" name="Mol. Ecol. Resour.">
        <title>The genomes of chicory, endive, great burdock and yacon provide insights into Asteraceae palaeo-polyploidization history and plant inulin production.</title>
        <authorList>
            <person name="Fan W."/>
            <person name="Wang S."/>
            <person name="Wang H."/>
            <person name="Wang A."/>
            <person name="Jiang F."/>
            <person name="Liu H."/>
            <person name="Zhao H."/>
            <person name="Xu D."/>
            <person name="Zhang Y."/>
        </authorList>
    </citation>
    <scope>NUCLEOTIDE SEQUENCE [LARGE SCALE GENOMIC DNA]</scope>
    <source>
        <strain evidence="2">cv. Yunnan</strain>
    </source>
</reference>
<evidence type="ECO:0000313" key="1">
    <source>
        <dbReference type="EMBL" id="KAI3756450.1"/>
    </source>
</evidence>
<gene>
    <name evidence="1" type="ORF">L1987_56270</name>
</gene>
<keyword evidence="2" id="KW-1185">Reference proteome</keyword>
<proteinExistence type="predicted"/>